<gene>
    <name evidence="1" type="ORF">EV193_11120</name>
</gene>
<dbReference type="RefSeq" id="WP_341273201.1">
    <property type="nucleotide sequence ID" value="NZ_SGWQ01000011.1"/>
</dbReference>
<comment type="caution">
    <text evidence="1">The sequence shown here is derived from an EMBL/GenBank/DDBJ whole genome shotgun (WGS) entry which is preliminary data.</text>
</comment>
<evidence type="ECO:0000313" key="2">
    <source>
        <dbReference type="Proteomes" id="UP000294257"/>
    </source>
</evidence>
<evidence type="ECO:0008006" key="3">
    <source>
        <dbReference type="Google" id="ProtNLM"/>
    </source>
</evidence>
<dbReference type="Proteomes" id="UP000294257">
    <property type="component" value="Unassembled WGS sequence"/>
</dbReference>
<dbReference type="AlphaFoldDB" id="A0A4Q7KEH0"/>
<name>A0A4Q7KEH0_9PSEU</name>
<dbReference type="InterPro" id="IPR029058">
    <property type="entry name" value="AB_hydrolase_fold"/>
</dbReference>
<proteinExistence type="predicted"/>
<keyword evidence="2" id="KW-1185">Reference proteome</keyword>
<protein>
    <recommendedName>
        <fullName evidence="3">TAP-like protein</fullName>
    </recommendedName>
</protein>
<reference evidence="1 2" key="1">
    <citation type="submission" date="2019-02" db="EMBL/GenBank/DDBJ databases">
        <title>Genomic Encyclopedia of Type Strains, Phase IV (KMG-IV): sequencing the most valuable type-strain genomes for metagenomic binning, comparative biology and taxonomic classification.</title>
        <authorList>
            <person name="Goeker M."/>
        </authorList>
    </citation>
    <scope>NUCLEOTIDE SEQUENCE [LARGE SCALE GENOMIC DNA]</scope>
    <source>
        <strain evidence="1 2">DSM 101727</strain>
    </source>
</reference>
<evidence type="ECO:0000313" key="1">
    <source>
        <dbReference type="EMBL" id="RZS32644.1"/>
    </source>
</evidence>
<dbReference type="EMBL" id="SGWQ01000011">
    <property type="protein sequence ID" value="RZS32644.1"/>
    <property type="molecule type" value="Genomic_DNA"/>
</dbReference>
<organism evidence="1 2">
    <name type="scientific">Herbihabitans rhizosphaerae</name>
    <dbReference type="NCBI Taxonomy" id="1872711"/>
    <lineage>
        <taxon>Bacteria</taxon>
        <taxon>Bacillati</taxon>
        <taxon>Actinomycetota</taxon>
        <taxon>Actinomycetes</taxon>
        <taxon>Pseudonocardiales</taxon>
        <taxon>Pseudonocardiaceae</taxon>
        <taxon>Herbihabitans</taxon>
    </lineage>
</organism>
<dbReference type="Gene3D" id="3.40.50.1820">
    <property type="entry name" value="alpha/beta hydrolase"/>
    <property type="match status" value="1"/>
</dbReference>
<accession>A0A4Q7KEH0</accession>
<dbReference type="SUPFAM" id="SSF53474">
    <property type="entry name" value="alpha/beta-Hydrolases"/>
    <property type="match status" value="1"/>
</dbReference>
<sequence>MRARRRHLTASDQHDAWDALPGIRAATLVVHGDDDRLNPTANAPILVSRIPHARLELIAGARHAYFEEFRATASPLVLDFLAS</sequence>